<sequence>MTKETAKHCLLYVGDGGAALTAATTYGLTVSGSTITLTDSADGFVDDGIEVGEQITVTGFADNPGFTAIATSVAVGAIGLKNPVNSDTRQDVTLVTETAGESVTLTVEGFDLLLGQATTNYSKSASQIDFGDKTSGNFNPQGAGTVTMDVSVDGKVEFTSDGTHGGWTALNNAVDAGTQPNCRLVINSALDSYYGPFSISSQDGGGGKDDPNAYSFSLSVAARPVYVTGFE</sequence>
<evidence type="ECO:0000313" key="2">
    <source>
        <dbReference type="Proteomes" id="UP000233332"/>
    </source>
</evidence>
<evidence type="ECO:0000313" key="1">
    <source>
        <dbReference type="EMBL" id="PKR57504.1"/>
    </source>
</evidence>
<name>A0A2N3L3V7_9PROT</name>
<proteinExistence type="predicted"/>
<accession>A0A2N3L3V7</accession>
<gene>
    <name evidence="1" type="ORF">COO92_16315</name>
</gene>
<reference evidence="1 2" key="1">
    <citation type="submission" date="2017-09" db="EMBL/GenBank/DDBJ databases">
        <title>Biodiversity and function of Thalassospira species in the particle-attached aromatic-hydrocarbon-degrading consortia from the surface seawater of the China South Sea.</title>
        <authorList>
            <person name="Dong C."/>
            <person name="Lai Q."/>
            <person name="Shao Z."/>
        </authorList>
    </citation>
    <scope>NUCLEOTIDE SEQUENCE [LARGE SCALE GENOMIC DNA]</scope>
    <source>
        <strain evidence="1 2">139Z-12</strain>
    </source>
</reference>
<dbReference type="RefSeq" id="WP_101303808.1">
    <property type="nucleotide sequence ID" value="NZ_NXGX01000006.1"/>
</dbReference>
<dbReference type="Proteomes" id="UP000233332">
    <property type="component" value="Unassembled WGS sequence"/>
</dbReference>
<comment type="caution">
    <text evidence="1">The sequence shown here is derived from an EMBL/GenBank/DDBJ whole genome shotgun (WGS) entry which is preliminary data.</text>
</comment>
<dbReference type="Pfam" id="PF06199">
    <property type="entry name" value="Phage_tail_2"/>
    <property type="match status" value="1"/>
</dbReference>
<dbReference type="InterPro" id="IPR011855">
    <property type="entry name" value="Phgtail_TP901_1"/>
</dbReference>
<dbReference type="EMBL" id="NXGX01000006">
    <property type="protein sequence ID" value="PKR57504.1"/>
    <property type="molecule type" value="Genomic_DNA"/>
</dbReference>
<organism evidence="1 2">
    <name type="scientific">Thalassospira lohafexi</name>
    <dbReference type="NCBI Taxonomy" id="744227"/>
    <lineage>
        <taxon>Bacteria</taxon>
        <taxon>Pseudomonadati</taxon>
        <taxon>Pseudomonadota</taxon>
        <taxon>Alphaproteobacteria</taxon>
        <taxon>Rhodospirillales</taxon>
        <taxon>Thalassospiraceae</taxon>
        <taxon>Thalassospira</taxon>
    </lineage>
</organism>
<dbReference type="AlphaFoldDB" id="A0A2N3L3V7"/>
<evidence type="ECO:0008006" key="3">
    <source>
        <dbReference type="Google" id="ProtNLM"/>
    </source>
</evidence>
<keyword evidence="2" id="KW-1185">Reference proteome</keyword>
<protein>
    <recommendedName>
        <fullName evidence="3">Phage tail protein</fullName>
    </recommendedName>
</protein>